<dbReference type="SUPFAM" id="SSF46689">
    <property type="entry name" value="Homeodomain-like"/>
    <property type="match status" value="1"/>
</dbReference>
<protein>
    <recommendedName>
        <fullName evidence="6">HTH tetR-type domain-containing protein</fullName>
    </recommendedName>
</protein>
<dbReference type="PANTHER" id="PTHR30055">
    <property type="entry name" value="HTH-TYPE TRANSCRIPTIONAL REGULATOR RUTR"/>
    <property type="match status" value="1"/>
</dbReference>
<keyword evidence="8" id="KW-1185">Reference proteome</keyword>
<feature type="DNA-binding region" description="H-T-H motif" evidence="4">
    <location>
        <begin position="41"/>
        <end position="60"/>
    </location>
</feature>
<evidence type="ECO:0000256" key="2">
    <source>
        <dbReference type="ARBA" id="ARBA00023125"/>
    </source>
</evidence>
<feature type="region of interest" description="Disordered" evidence="5">
    <location>
        <begin position="221"/>
        <end position="299"/>
    </location>
</feature>
<proteinExistence type="predicted"/>
<dbReference type="InterPro" id="IPR050109">
    <property type="entry name" value="HTH-type_TetR-like_transc_reg"/>
</dbReference>
<dbReference type="Pfam" id="PF00440">
    <property type="entry name" value="TetR_N"/>
    <property type="match status" value="1"/>
</dbReference>
<dbReference type="PROSITE" id="PS50977">
    <property type="entry name" value="HTH_TETR_2"/>
    <property type="match status" value="1"/>
</dbReference>
<feature type="domain" description="HTH tetR-type" evidence="6">
    <location>
        <begin position="18"/>
        <end position="78"/>
    </location>
</feature>
<gene>
    <name evidence="7" type="ORF">CTKZ_15930</name>
</gene>
<keyword evidence="1" id="KW-0805">Transcription regulation</keyword>
<dbReference type="EMBL" id="BHYL01000112">
    <property type="protein sequence ID" value="GCD20031.1"/>
    <property type="molecule type" value="Genomic_DNA"/>
</dbReference>
<dbReference type="AlphaFoldDB" id="A0A401UZB1"/>
<dbReference type="Gene3D" id="1.10.357.10">
    <property type="entry name" value="Tetracycline Repressor, domain 2"/>
    <property type="match status" value="1"/>
</dbReference>
<organism evidence="7 8">
    <name type="scientific">Cellulomonas algicola</name>
    <dbReference type="NCBI Taxonomy" id="2071633"/>
    <lineage>
        <taxon>Bacteria</taxon>
        <taxon>Bacillati</taxon>
        <taxon>Actinomycetota</taxon>
        <taxon>Actinomycetes</taxon>
        <taxon>Micrococcales</taxon>
        <taxon>Cellulomonadaceae</taxon>
        <taxon>Cellulomonas</taxon>
    </lineage>
</organism>
<feature type="compositionally biased region" description="Basic and acidic residues" evidence="5">
    <location>
        <begin position="10"/>
        <end position="20"/>
    </location>
</feature>
<feature type="region of interest" description="Disordered" evidence="5">
    <location>
        <begin position="1"/>
        <end position="20"/>
    </location>
</feature>
<dbReference type="GO" id="GO:0003700">
    <property type="term" value="F:DNA-binding transcription factor activity"/>
    <property type="evidence" value="ECO:0007669"/>
    <property type="project" value="TreeGrafter"/>
</dbReference>
<evidence type="ECO:0000256" key="1">
    <source>
        <dbReference type="ARBA" id="ARBA00023015"/>
    </source>
</evidence>
<comment type="caution">
    <text evidence="7">The sequence shown here is derived from an EMBL/GenBank/DDBJ whole genome shotgun (WGS) entry which is preliminary data.</text>
</comment>
<dbReference type="PANTHER" id="PTHR30055:SF234">
    <property type="entry name" value="HTH-TYPE TRANSCRIPTIONAL REGULATOR BETI"/>
    <property type="match status" value="1"/>
</dbReference>
<keyword evidence="3" id="KW-0804">Transcription</keyword>
<feature type="compositionally biased region" description="Low complexity" evidence="5">
    <location>
        <begin position="221"/>
        <end position="234"/>
    </location>
</feature>
<evidence type="ECO:0000256" key="4">
    <source>
        <dbReference type="PROSITE-ProRule" id="PRU00335"/>
    </source>
</evidence>
<dbReference type="Proteomes" id="UP000288246">
    <property type="component" value="Unassembled WGS sequence"/>
</dbReference>
<dbReference type="GO" id="GO:0000976">
    <property type="term" value="F:transcription cis-regulatory region binding"/>
    <property type="evidence" value="ECO:0007669"/>
    <property type="project" value="TreeGrafter"/>
</dbReference>
<dbReference type="PRINTS" id="PR00455">
    <property type="entry name" value="HTHTETR"/>
</dbReference>
<dbReference type="InterPro" id="IPR009057">
    <property type="entry name" value="Homeodomain-like_sf"/>
</dbReference>
<evidence type="ECO:0000313" key="8">
    <source>
        <dbReference type="Proteomes" id="UP000288246"/>
    </source>
</evidence>
<sequence>MGRRPGRPRATGDPHEQRDTRQDVLDAAAALFCTVGYAATSTRAVADRAGVRQASIYHHFTSKDAILLDLLLGSVRPSLELADRLATTDDAPAAARLWALAHADVLLLTTSPVNVGALYLLPEVDGEQFAEFHALRDRLRTRYDELAAQVLAALAAAGETPATDDVVAVEAAGPLVLGLVESVILRRRAGERLDAAAVARSVADGVLRLLGGDAPTVEAAHSASADLASATTAATPPPPGVQEPAERAPATASDRAPLSASDRAPLPASGHAPLATPGRAPVSAPDDGRGAPSVGVTSA</sequence>
<evidence type="ECO:0000259" key="6">
    <source>
        <dbReference type="PROSITE" id="PS50977"/>
    </source>
</evidence>
<dbReference type="RefSeq" id="WP_200829679.1">
    <property type="nucleotide sequence ID" value="NZ_BHYL01000112.1"/>
</dbReference>
<evidence type="ECO:0000313" key="7">
    <source>
        <dbReference type="EMBL" id="GCD20031.1"/>
    </source>
</evidence>
<accession>A0A401UZB1</accession>
<evidence type="ECO:0000256" key="5">
    <source>
        <dbReference type="SAM" id="MobiDB-lite"/>
    </source>
</evidence>
<name>A0A401UZB1_9CELL</name>
<reference evidence="7 8" key="1">
    <citation type="submission" date="2018-11" db="EMBL/GenBank/DDBJ databases">
        <title>Draft genome sequence of Cellulomonas takizawaensis strain TKZ-21.</title>
        <authorList>
            <person name="Yamamura H."/>
            <person name="Hayashi T."/>
            <person name="Hamada M."/>
            <person name="Serisawa Y."/>
            <person name="Matsuyama K."/>
            <person name="Nakagawa Y."/>
            <person name="Otoguro M."/>
            <person name="Yanagida F."/>
            <person name="Hayakawa M."/>
        </authorList>
    </citation>
    <scope>NUCLEOTIDE SEQUENCE [LARGE SCALE GENOMIC DNA]</scope>
    <source>
        <strain evidence="7 8">TKZ-21</strain>
    </source>
</reference>
<keyword evidence="2 4" id="KW-0238">DNA-binding</keyword>
<dbReference type="InterPro" id="IPR001647">
    <property type="entry name" value="HTH_TetR"/>
</dbReference>
<evidence type="ECO:0000256" key="3">
    <source>
        <dbReference type="ARBA" id="ARBA00023163"/>
    </source>
</evidence>